<evidence type="ECO:0000256" key="2">
    <source>
        <dbReference type="ARBA" id="ARBA00013106"/>
    </source>
</evidence>
<dbReference type="SUPFAM" id="SSF56655">
    <property type="entry name" value="Carbohydrate phosphatase"/>
    <property type="match status" value="1"/>
</dbReference>
<dbReference type="PROSITE" id="PS00629">
    <property type="entry name" value="IMP_1"/>
    <property type="match status" value="1"/>
</dbReference>
<proteinExistence type="predicted"/>
<dbReference type="PROSITE" id="PS00630">
    <property type="entry name" value="IMP_2"/>
    <property type="match status" value="1"/>
</dbReference>
<dbReference type="GO" id="GO:0046872">
    <property type="term" value="F:metal ion binding"/>
    <property type="evidence" value="ECO:0007669"/>
    <property type="project" value="UniProtKB-KW"/>
</dbReference>
<accession>A0A101JJF5</accession>
<dbReference type="GO" id="GO:0008934">
    <property type="term" value="F:inositol monophosphate 1-phosphatase activity"/>
    <property type="evidence" value="ECO:0007669"/>
    <property type="project" value="TreeGrafter"/>
</dbReference>
<feature type="binding site" evidence="6">
    <location>
        <position position="67"/>
    </location>
    <ligand>
        <name>Mg(2+)</name>
        <dbReference type="ChEBI" id="CHEBI:18420"/>
        <label>1</label>
        <note>catalytic</note>
    </ligand>
</feature>
<reference evidence="8 9" key="1">
    <citation type="submission" date="2015-10" db="EMBL/GenBank/DDBJ databases">
        <authorList>
            <person name="Gilbert D.G."/>
        </authorList>
    </citation>
    <scope>NUCLEOTIDE SEQUENCE [LARGE SCALE GENOMIC DNA]</scope>
    <source>
        <strain evidence="8 9">NRRL B-16712</strain>
    </source>
</reference>
<dbReference type="Gene3D" id="3.30.540.10">
    <property type="entry name" value="Fructose-1,6-Bisphosphatase, subunit A, domain 1"/>
    <property type="match status" value="1"/>
</dbReference>
<evidence type="ECO:0000256" key="6">
    <source>
        <dbReference type="PIRSR" id="PIRSR600760-2"/>
    </source>
</evidence>
<comment type="cofactor">
    <cofactor evidence="6">
        <name>Mg(2+)</name>
        <dbReference type="ChEBI" id="CHEBI:18420"/>
    </cofactor>
</comment>
<dbReference type="InterPro" id="IPR020583">
    <property type="entry name" value="Inositol_monoP_metal-BS"/>
</dbReference>
<feature type="binding site" evidence="6">
    <location>
        <position position="84"/>
    </location>
    <ligand>
        <name>Mg(2+)</name>
        <dbReference type="ChEBI" id="CHEBI:18420"/>
        <label>1</label>
        <note>catalytic</note>
    </ligand>
</feature>
<evidence type="ECO:0000256" key="5">
    <source>
        <dbReference type="ARBA" id="ARBA00022842"/>
    </source>
</evidence>
<keyword evidence="9" id="KW-1185">Reference proteome</keyword>
<evidence type="ECO:0000256" key="1">
    <source>
        <dbReference type="ARBA" id="ARBA00001033"/>
    </source>
</evidence>
<dbReference type="RefSeq" id="WP_232344714.1">
    <property type="nucleotide sequence ID" value="NZ_LLZH01000293.1"/>
</dbReference>
<dbReference type="InterPro" id="IPR000760">
    <property type="entry name" value="Inositol_monophosphatase-like"/>
</dbReference>
<evidence type="ECO:0000256" key="4">
    <source>
        <dbReference type="ARBA" id="ARBA00022801"/>
    </source>
</evidence>
<dbReference type="GO" id="GO:0006020">
    <property type="term" value="P:inositol metabolic process"/>
    <property type="evidence" value="ECO:0007669"/>
    <property type="project" value="TreeGrafter"/>
</dbReference>
<organism evidence="8 9">
    <name type="scientific">Actinoplanes awajinensis subsp. mycoplanecinus</name>
    <dbReference type="NCBI Taxonomy" id="135947"/>
    <lineage>
        <taxon>Bacteria</taxon>
        <taxon>Bacillati</taxon>
        <taxon>Actinomycetota</taxon>
        <taxon>Actinomycetes</taxon>
        <taxon>Micromonosporales</taxon>
        <taxon>Micromonosporaceae</taxon>
        <taxon>Actinoplanes</taxon>
    </lineage>
</organism>
<dbReference type="Gene3D" id="3.40.190.80">
    <property type="match status" value="1"/>
</dbReference>
<dbReference type="GO" id="GO:0046854">
    <property type="term" value="P:phosphatidylinositol phosphate biosynthetic process"/>
    <property type="evidence" value="ECO:0007669"/>
    <property type="project" value="InterPro"/>
</dbReference>
<keyword evidence="3 6" id="KW-0479">Metal-binding</keyword>
<comment type="caution">
    <text evidence="8">The sequence shown here is derived from an EMBL/GenBank/DDBJ whole genome shotgun (WGS) entry which is preliminary data.</text>
</comment>
<feature type="binding site" evidence="6">
    <location>
        <position position="87"/>
    </location>
    <ligand>
        <name>Mg(2+)</name>
        <dbReference type="ChEBI" id="CHEBI:18420"/>
        <label>1</label>
        <note>catalytic</note>
    </ligand>
</feature>
<dbReference type="PRINTS" id="PR00377">
    <property type="entry name" value="IMPHPHTASES"/>
</dbReference>
<dbReference type="Pfam" id="PF00459">
    <property type="entry name" value="Inositol_P"/>
    <property type="match status" value="2"/>
</dbReference>
<keyword evidence="4" id="KW-0378">Hydrolase</keyword>
<feature type="region of interest" description="Disordered" evidence="7">
    <location>
        <begin position="191"/>
        <end position="210"/>
    </location>
</feature>
<feature type="compositionally biased region" description="Low complexity" evidence="7">
    <location>
        <begin position="192"/>
        <end position="203"/>
    </location>
</feature>
<evidence type="ECO:0000256" key="7">
    <source>
        <dbReference type="SAM" id="MobiDB-lite"/>
    </source>
</evidence>
<protein>
    <recommendedName>
        <fullName evidence="2">inositol-phosphate phosphatase</fullName>
        <ecNumber evidence="2">3.1.3.25</ecNumber>
    </recommendedName>
</protein>
<feature type="binding site" evidence="6">
    <location>
        <position position="86"/>
    </location>
    <ligand>
        <name>Mg(2+)</name>
        <dbReference type="ChEBI" id="CHEBI:18420"/>
        <label>1</label>
        <note>catalytic</note>
    </ligand>
</feature>
<dbReference type="GO" id="GO:0007165">
    <property type="term" value="P:signal transduction"/>
    <property type="evidence" value="ECO:0007669"/>
    <property type="project" value="TreeGrafter"/>
</dbReference>
<dbReference type="EC" id="3.1.3.25" evidence="2"/>
<comment type="catalytic activity">
    <reaction evidence="1">
        <text>a myo-inositol phosphate + H2O = myo-inositol + phosphate</text>
        <dbReference type="Rhea" id="RHEA:24056"/>
        <dbReference type="ChEBI" id="CHEBI:15377"/>
        <dbReference type="ChEBI" id="CHEBI:17268"/>
        <dbReference type="ChEBI" id="CHEBI:43474"/>
        <dbReference type="ChEBI" id="CHEBI:84139"/>
        <dbReference type="EC" id="3.1.3.25"/>
    </reaction>
</comment>
<evidence type="ECO:0000256" key="3">
    <source>
        <dbReference type="ARBA" id="ARBA00022723"/>
    </source>
</evidence>
<feature type="binding site" evidence="6">
    <location>
        <position position="288"/>
    </location>
    <ligand>
        <name>Mg(2+)</name>
        <dbReference type="ChEBI" id="CHEBI:18420"/>
        <label>1</label>
        <note>catalytic</note>
    </ligand>
</feature>
<dbReference type="InterPro" id="IPR020550">
    <property type="entry name" value="Inositol_monophosphatase_CS"/>
</dbReference>
<dbReference type="PANTHER" id="PTHR20854">
    <property type="entry name" value="INOSITOL MONOPHOSPHATASE"/>
    <property type="match status" value="1"/>
</dbReference>
<sequence>METDLELAQRAALTGATEALRHFAVIADLPQERKKDGSVVTMADRAVEDTIRAVLTAARPADAILGEEHGETASGGNGRRWIIDPIDGTALFVRGDNRWLVLIALEVDGEVTVGVQVVPAQGLAWWAERGRGAFRARALFNAAAPASPAGPAVPASAVPAAAAALLAPSVPSSASGADPLTPAVSLAPFTPSSVSADSHSSSPGVPPGGWGGVGAAERLVDVERIHVAAARDGVAGSRLGVVPLDWGREVAEPLLGVAAEQPWPVHPPLLVAQGDLDVAVQTSGQIWDFAASSVIIPEAGGVYRGLNGQERPGTGAFVFASSPQLLDESLRLLRGENVDMPV</sequence>
<dbReference type="Proteomes" id="UP000053244">
    <property type="component" value="Unassembled WGS sequence"/>
</dbReference>
<dbReference type="AlphaFoldDB" id="A0A101JJF5"/>
<name>A0A101JJF5_9ACTN</name>
<dbReference type="PANTHER" id="PTHR20854:SF4">
    <property type="entry name" value="INOSITOL-1-MONOPHOSPHATASE-RELATED"/>
    <property type="match status" value="1"/>
</dbReference>
<evidence type="ECO:0000313" key="9">
    <source>
        <dbReference type="Proteomes" id="UP000053244"/>
    </source>
</evidence>
<evidence type="ECO:0000313" key="8">
    <source>
        <dbReference type="EMBL" id="KUL27946.1"/>
    </source>
</evidence>
<dbReference type="EMBL" id="LLZH01000293">
    <property type="protein sequence ID" value="KUL27946.1"/>
    <property type="molecule type" value="Genomic_DNA"/>
</dbReference>
<keyword evidence="5 6" id="KW-0460">Magnesium</keyword>
<gene>
    <name evidence="8" type="ORF">ADL15_33270</name>
</gene>